<dbReference type="Proteomes" id="UP000193920">
    <property type="component" value="Unassembled WGS sequence"/>
</dbReference>
<dbReference type="GO" id="GO:0005684">
    <property type="term" value="C:U2-type spliceosomal complex"/>
    <property type="evidence" value="ECO:0007669"/>
    <property type="project" value="TreeGrafter"/>
</dbReference>
<dbReference type="PANTHER" id="PTHR31551:SF1">
    <property type="entry name" value="COILED-COIL DOMAIN-CONTAINING PROTEIN 12"/>
    <property type="match status" value="1"/>
</dbReference>
<gene>
    <name evidence="2" type="ORF">LY90DRAFT_516906</name>
</gene>
<dbReference type="OrthoDB" id="10261348at2759"/>
<name>A0A1Y2ACU8_9FUNG</name>
<reference evidence="2 3" key="1">
    <citation type="submission" date="2016-08" db="EMBL/GenBank/DDBJ databases">
        <title>A Parts List for Fungal Cellulosomes Revealed by Comparative Genomics.</title>
        <authorList>
            <consortium name="DOE Joint Genome Institute"/>
            <person name="Haitjema C.H."/>
            <person name="Gilmore S.P."/>
            <person name="Henske J.K."/>
            <person name="Solomon K.V."/>
            <person name="De Groot R."/>
            <person name="Kuo A."/>
            <person name="Mondo S.J."/>
            <person name="Salamov A.A."/>
            <person name="Labutti K."/>
            <person name="Zhao Z."/>
            <person name="Chiniquy J."/>
            <person name="Barry K."/>
            <person name="Brewer H.M."/>
            <person name="Purvine S.O."/>
            <person name="Wright A.T."/>
            <person name="Boxma B."/>
            <person name="Van Alen T."/>
            <person name="Hackstein J.H."/>
            <person name="Baker S.E."/>
            <person name="Grigoriev I.V."/>
            <person name="O'Malley M.A."/>
        </authorList>
    </citation>
    <scope>NUCLEOTIDE SEQUENCE [LARGE SCALE GENOMIC DNA]</scope>
    <source>
        <strain evidence="2 3">G1</strain>
    </source>
</reference>
<dbReference type="InterPro" id="IPR013169">
    <property type="entry name" value="mRNA_splic_Cwf18-like"/>
</dbReference>
<protein>
    <recommendedName>
        <fullName evidence="4">mRNA splicing factor</fullName>
    </recommendedName>
</protein>
<comment type="caution">
    <text evidence="2">The sequence shown here is derived from an EMBL/GenBank/DDBJ whole genome shotgun (WGS) entry which is preliminary data.</text>
</comment>
<dbReference type="PANTHER" id="PTHR31551">
    <property type="entry name" value="PRE-MRNA-SPLICING FACTOR CWF18"/>
    <property type="match status" value="1"/>
</dbReference>
<proteinExistence type="predicted"/>
<evidence type="ECO:0008006" key="4">
    <source>
        <dbReference type="Google" id="ProtNLM"/>
    </source>
</evidence>
<accession>A0A1Y2ACU8</accession>
<organism evidence="2 3">
    <name type="scientific">Neocallimastix californiae</name>
    <dbReference type="NCBI Taxonomy" id="1754190"/>
    <lineage>
        <taxon>Eukaryota</taxon>
        <taxon>Fungi</taxon>
        <taxon>Fungi incertae sedis</taxon>
        <taxon>Chytridiomycota</taxon>
        <taxon>Chytridiomycota incertae sedis</taxon>
        <taxon>Neocallimastigomycetes</taxon>
        <taxon>Neocallimastigales</taxon>
        <taxon>Neocallimastigaceae</taxon>
        <taxon>Neocallimastix</taxon>
    </lineage>
</organism>
<feature type="coiled-coil region" evidence="1">
    <location>
        <begin position="1"/>
        <end position="38"/>
    </location>
</feature>
<dbReference type="Pfam" id="PF08315">
    <property type="entry name" value="cwf18"/>
    <property type="match status" value="1"/>
</dbReference>
<dbReference type="STRING" id="1754190.A0A1Y2ACU8"/>
<dbReference type="EMBL" id="MCOG01000294">
    <property type="protein sequence ID" value="ORY20294.1"/>
    <property type="molecule type" value="Genomic_DNA"/>
</dbReference>
<dbReference type="AlphaFoldDB" id="A0A1Y2ACU8"/>
<sequence>MEANLNTLNNAEQRKKNLQELRNRRKNKLNKRQINESEKLDDNDEIINEITVESVVEKYVKETLNKEKEKTSEINLQDLAPKKPNWDFKRDLEKKLEKLEKKTQICINEIIIIRERLKESGDIFSVPTSIEEMC</sequence>
<keyword evidence="1" id="KW-0175">Coiled coil</keyword>
<evidence type="ECO:0000256" key="1">
    <source>
        <dbReference type="SAM" id="Coils"/>
    </source>
</evidence>
<evidence type="ECO:0000313" key="3">
    <source>
        <dbReference type="Proteomes" id="UP000193920"/>
    </source>
</evidence>
<keyword evidence="3" id="KW-1185">Reference proteome</keyword>
<evidence type="ECO:0000313" key="2">
    <source>
        <dbReference type="EMBL" id="ORY20294.1"/>
    </source>
</evidence>
<dbReference type="GO" id="GO:0071014">
    <property type="term" value="C:post-mRNA release spliceosomal complex"/>
    <property type="evidence" value="ECO:0007669"/>
    <property type="project" value="TreeGrafter"/>
</dbReference>